<accession>A0ABQ8JB82</accession>
<keyword evidence="1" id="KW-0812">Transmembrane</keyword>
<dbReference type="Proteomes" id="UP000887458">
    <property type="component" value="Unassembled WGS sequence"/>
</dbReference>
<gene>
    <name evidence="2" type="primary">MMGT1</name>
    <name evidence="2" type="ORF">DERP_009710</name>
</gene>
<reference evidence="2 3" key="1">
    <citation type="journal article" date="2018" name="J. Allergy Clin. Immunol.">
        <title>High-quality assembly of Dermatophagoides pteronyssinus genome and transcriptome reveals a wide range of novel allergens.</title>
        <authorList>
            <person name="Liu X.Y."/>
            <person name="Yang K.Y."/>
            <person name="Wang M.Q."/>
            <person name="Kwok J.S."/>
            <person name="Zeng X."/>
            <person name="Yang Z."/>
            <person name="Xiao X.J."/>
            <person name="Lau C.P."/>
            <person name="Li Y."/>
            <person name="Huang Z.M."/>
            <person name="Ba J.G."/>
            <person name="Yim A.K."/>
            <person name="Ouyang C.Y."/>
            <person name="Ngai S.M."/>
            <person name="Chan T.F."/>
            <person name="Leung E.L."/>
            <person name="Liu L."/>
            <person name="Liu Z.G."/>
            <person name="Tsui S.K."/>
        </authorList>
    </citation>
    <scope>NUCLEOTIDE SEQUENCE [LARGE SCALE GENOMIC DNA]</scope>
    <source>
        <strain evidence="2">Derp</strain>
    </source>
</reference>
<comment type="caution">
    <text evidence="2">The sequence shown here is derived from an EMBL/GenBank/DDBJ whole genome shotgun (WGS) entry which is preliminary data.</text>
</comment>
<name>A0ABQ8JB82_DERPT</name>
<proteinExistence type="predicted"/>
<protein>
    <submittedName>
        <fullName evidence="2">Membrane magnesium transporter 1</fullName>
    </submittedName>
</protein>
<evidence type="ECO:0000313" key="3">
    <source>
        <dbReference type="Proteomes" id="UP000887458"/>
    </source>
</evidence>
<keyword evidence="1" id="KW-1133">Transmembrane helix</keyword>
<feature type="transmembrane region" description="Helical" evidence="1">
    <location>
        <begin position="28"/>
        <end position="49"/>
    </location>
</feature>
<organism evidence="2 3">
    <name type="scientific">Dermatophagoides pteronyssinus</name>
    <name type="common">European house dust mite</name>
    <dbReference type="NCBI Taxonomy" id="6956"/>
    <lineage>
        <taxon>Eukaryota</taxon>
        <taxon>Metazoa</taxon>
        <taxon>Ecdysozoa</taxon>
        <taxon>Arthropoda</taxon>
        <taxon>Chelicerata</taxon>
        <taxon>Arachnida</taxon>
        <taxon>Acari</taxon>
        <taxon>Acariformes</taxon>
        <taxon>Sarcoptiformes</taxon>
        <taxon>Astigmata</taxon>
        <taxon>Psoroptidia</taxon>
        <taxon>Analgoidea</taxon>
        <taxon>Pyroglyphidae</taxon>
        <taxon>Dermatophagoidinae</taxon>
        <taxon>Dermatophagoides</taxon>
    </lineage>
</organism>
<keyword evidence="3" id="KW-1185">Reference proteome</keyword>
<reference evidence="2 3" key="2">
    <citation type="journal article" date="2022" name="Mol. Biol. Evol.">
        <title>Comparative Genomics Reveals Insights into the Divergent Evolution of Astigmatic Mites and Household Pest Adaptations.</title>
        <authorList>
            <person name="Xiong Q."/>
            <person name="Wan A.T."/>
            <person name="Liu X."/>
            <person name="Fung C.S."/>
            <person name="Xiao X."/>
            <person name="Malainual N."/>
            <person name="Hou J."/>
            <person name="Wang L."/>
            <person name="Wang M."/>
            <person name="Yang K.Y."/>
            <person name="Cui Y."/>
            <person name="Leung E.L."/>
            <person name="Nong W."/>
            <person name="Shin S.K."/>
            <person name="Au S.W."/>
            <person name="Jeong K.Y."/>
            <person name="Chew F.T."/>
            <person name="Hui J.H."/>
            <person name="Leung T.F."/>
            <person name="Tungtrongchitr A."/>
            <person name="Zhong N."/>
            <person name="Liu Z."/>
            <person name="Tsui S.K."/>
        </authorList>
    </citation>
    <scope>NUCLEOTIDE SEQUENCE [LARGE SCALE GENOMIC DNA]</scope>
    <source>
        <strain evidence="2">Derp</strain>
    </source>
</reference>
<keyword evidence="1" id="KW-0472">Membrane</keyword>
<sequence length="162" mass="18877">MLLSSAAQYRSYLRVSEQKFTGSLPMDIMIQAFVSLLVTLYSVVSIYFAEFDQSRDECEQSIEKIEQLIDKNKLTMTERRNFKKNITALVYDMKNKLKKCEENCNGLLKNNDSDRKEMMAKISKELRRSRLQDLNCDVDIIKNQSIDNITLDMVSLTILKKI</sequence>
<evidence type="ECO:0000256" key="1">
    <source>
        <dbReference type="SAM" id="Phobius"/>
    </source>
</evidence>
<dbReference type="EMBL" id="NJHN03000058">
    <property type="protein sequence ID" value="KAH9419652.1"/>
    <property type="molecule type" value="Genomic_DNA"/>
</dbReference>
<evidence type="ECO:0000313" key="2">
    <source>
        <dbReference type="EMBL" id="KAH9419652.1"/>
    </source>
</evidence>